<dbReference type="OMA" id="NACIEEM"/>
<dbReference type="GeneID" id="40330024"/>
<dbReference type="RefSeq" id="XP_029237176.1">
    <property type="nucleotide sequence ID" value="XM_029382947.1"/>
</dbReference>
<evidence type="ECO:0000256" key="2">
    <source>
        <dbReference type="SAM" id="MobiDB-lite"/>
    </source>
</evidence>
<dbReference type="EMBL" id="MKGL01000215">
    <property type="protein sequence ID" value="RNF02876.1"/>
    <property type="molecule type" value="Genomic_DNA"/>
</dbReference>
<sequence>MSSRSQTLTFAVNKNGPSAGGNAGKANANAEKKSNVVQVNTATKSLYLGVATGRAFPYVARWLQEKSSEMRDRAGALESDCNTELVRQVNQKHKGVIDGRMESLKENQNMLKFLQEIQSVRVHQRVVGAAWLASFHNAADAYRTELRKMEEDLRRRLHIAEEWTVGGQRTAVMAKLSRMEQLLDQLRRRADREQARETMRRDQTHRHMCEAMEKLVGEVGDTVTWELHQRIHGHAHRSFSGLPTAVPVSTRDDVSEDAASSSAPSGEQELLEEERQLKLELRRLGRLRGKREDAARGRDKKRARRPVRPQHGETQAESLPQEPARKQREQRWSEEGVEQEGGAAAQPAQDAATATEAATKTGDEATASLLPQLSSPITTRLPTAELSVQSRRLHGDKTWTEVVEGLTLPPLVIPTKAVVTDGGEDAAKVGNQQPAESVAPRTQRRQQHRGLMGVRPLIVQPPTRVGLDASGRLNSDHIASLLAVLAEDTAHFATSRGKMQAEVKRLRDELRKHQEETARMMQVSIGLESKRAQLLVQRDAQVTKLQLITAERCSQEHVMKVDAQLLNEELSHTLQVLEEKKRKRFEEMEQVRESISDFRQRIVDHNRLLQQVREYWRRNVAVLRLVKNTGSCSAAAALRSTRSLSGSTDAFPAPLEATFRSPTTSVPSTGLVEEGERSEASLSNPLFVPAAYPEANIGEQVSGECQSIPALGLYQPDEVAEFIYSVFE</sequence>
<feature type="compositionally biased region" description="Polar residues" evidence="2">
    <location>
        <begin position="1"/>
        <end position="12"/>
    </location>
</feature>
<feature type="coiled-coil region" evidence="1">
    <location>
        <begin position="132"/>
        <end position="196"/>
    </location>
</feature>
<evidence type="ECO:0000313" key="3">
    <source>
        <dbReference type="EMBL" id="RNF02876.1"/>
    </source>
</evidence>
<comment type="caution">
    <text evidence="3">The sequence shown here is derived from an EMBL/GenBank/DDBJ whole genome shotgun (WGS) entry which is preliminary data.</text>
</comment>
<dbReference type="OrthoDB" id="249345at2759"/>
<feature type="compositionally biased region" description="Low complexity" evidence="2">
    <location>
        <begin position="340"/>
        <end position="367"/>
    </location>
</feature>
<feature type="compositionally biased region" description="Low complexity" evidence="2">
    <location>
        <begin position="257"/>
        <end position="268"/>
    </location>
</feature>
<reference evidence="3 4" key="1">
    <citation type="journal article" date="2018" name="BMC Genomics">
        <title>Genomic comparison of Trypanosoma conorhini and Trypanosoma rangeli to Trypanosoma cruzi strains of high and low virulence.</title>
        <authorList>
            <person name="Bradwell K.R."/>
            <person name="Koparde V.N."/>
            <person name="Matveyev A.V."/>
            <person name="Serrano M.G."/>
            <person name="Alves J.M."/>
            <person name="Parikh H."/>
            <person name="Huang B."/>
            <person name="Lee V."/>
            <person name="Espinosa-Alvarez O."/>
            <person name="Ortiz P.A."/>
            <person name="Costa-Martins A.G."/>
            <person name="Teixeira M.M."/>
            <person name="Buck G.A."/>
        </authorList>
    </citation>
    <scope>NUCLEOTIDE SEQUENCE [LARGE SCALE GENOMIC DNA]</scope>
    <source>
        <strain evidence="3 4">AM80</strain>
    </source>
</reference>
<evidence type="ECO:0000313" key="4">
    <source>
        <dbReference type="Proteomes" id="UP000283634"/>
    </source>
</evidence>
<protein>
    <submittedName>
        <fullName evidence="3">Uncharacterized protein</fullName>
    </submittedName>
</protein>
<dbReference type="AlphaFoldDB" id="A0A422NBR3"/>
<feature type="region of interest" description="Disordered" evidence="2">
    <location>
        <begin position="1"/>
        <end position="33"/>
    </location>
</feature>
<feature type="compositionally biased region" description="Basic and acidic residues" evidence="2">
    <location>
        <begin position="323"/>
        <end position="334"/>
    </location>
</feature>
<name>A0A422NBR3_TRYRA</name>
<gene>
    <name evidence="3" type="ORF">TraAM80_06091</name>
</gene>
<proteinExistence type="predicted"/>
<feature type="coiled-coil region" evidence="1">
    <location>
        <begin position="496"/>
        <end position="523"/>
    </location>
</feature>
<feature type="compositionally biased region" description="Basic residues" evidence="2">
    <location>
        <begin position="298"/>
        <end position="308"/>
    </location>
</feature>
<organism evidence="3 4">
    <name type="scientific">Trypanosoma rangeli</name>
    <dbReference type="NCBI Taxonomy" id="5698"/>
    <lineage>
        <taxon>Eukaryota</taxon>
        <taxon>Discoba</taxon>
        <taxon>Euglenozoa</taxon>
        <taxon>Kinetoplastea</taxon>
        <taxon>Metakinetoplastina</taxon>
        <taxon>Trypanosomatida</taxon>
        <taxon>Trypanosomatidae</taxon>
        <taxon>Trypanosoma</taxon>
        <taxon>Herpetosoma</taxon>
    </lineage>
</organism>
<feature type="region of interest" description="Disordered" evidence="2">
    <location>
        <begin position="239"/>
        <end position="272"/>
    </location>
</feature>
<feature type="region of interest" description="Disordered" evidence="2">
    <location>
        <begin position="289"/>
        <end position="376"/>
    </location>
</feature>
<evidence type="ECO:0000256" key="1">
    <source>
        <dbReference type="SAM" id="Coils"/>
    </source>
</evidence>
<keyword evidence="1" id="KW-0175">Coiled coil</keyword>
<keyword evidence="4" id="KW-1185">Reference proteome</keyword>
<dbReference type="Proteomes" id="UP000283634">
    <property type="component" value="Unassembled WGS sequence"/>
</dbReference>
<feature type="coiled-coil region" evidence="1">
    <location>
        <begin position="560"/>
        <end position="594"/>
    </location>
</feature>
<accession>A0A422NBR3</accession>